<sequence length="122" mass="13733">MKRIQLVESTCFFIGTLIIMIVGADFPPPQGFRIIIALFAISQYVYLGWLLSHLNLKRTLPISIILFALLGSIVTISMMCLSNQPIQDGEIWVIIVALVAGGYGFLVWLISWLILCLSYERQ</sequence>
<dbReference type="Proteomes" id="UP000276940">
    <property type="component" value="Unassembled WGS sequence"/>
</dbReference>
<dbReference type="AlphaFoldDB" id="A0A347TA67"/>
<feature type="transmembrane region" description="Helical" evidence="1">
    <location>
        <begin position="59"/>
        <end position="79"/>
    </location>
</feature>
<evidence type="ECO:0000313" key="4">
    <source>
        <dbReference type="Proteomes" id="UP000276940"/>
    </source>
</evidence>
<gene>
    <name evidence="3" type="ORF">C5O77_09755</name>
    <name evidence="2" type="ORF">GIX83_08680</name>
</gene>
<keyword evidence="1" id="KW-1133">Transmembrane helix</keyword>
<evidence type="ECO:0000313" key="2">
    <source>
        <dbReference type="EMBL" id="MRG69891.1"/>
    </source>
</evidence>
<protein>
    <submittedName>
        <fullName evidence="3">Uncharacterized protein</fullName>
    </submittedName>
</protein>
<dbReference type="EMBL" id="WJNE01000030">
    <property type="protein sequence ID" value="MRG69891.1"/>
    <property type="molecule type" value="Genomic_DNA"/>
</dbReference>
<evidence type="ECO:0000256" key="1">
    <source>
        <dbReference type="SAM" id="Phobius"/>
    </source>
</evidence>
<feature type="transmembrane region" description="Helical" evidence="1">
    <location>
        <begin position="32"/>
        <end position="52"/>
    </location>
</feature>
<organism evidence="3 4">
    <name type="scientific">Limosilactobacillus reuteri</name>
    <name type="common">Lactobacillus reuteri</name>
    <dbReference type="NCBI Taxonomy" id="1598"/>
    <lineage>
        <taxon>Bacteria</taxon>
        <taxon>Bacillati</taxon>
        <taxon>Bacillota</taxon>
        <taxon>Bacilli</taxon>
        <taxon>Lactobacillales</taxon>
        <taxon>Lactobacillaceae</taxon>
        <taxon>Limosilactobacillus</taxon>
    </lineage>
</organism>
<reference evidence="2 5" key="2">
    <citation type="submission" date="2019-11" db="EMBL/GenBank/DDBJ databases">
        <title>Draft genome sequence of 12 host-associated Lactobacillus reuteri rodent strains.</title>
        <authorList>
            <person name="Zhang S."/>
            <person name="Ozcam M."/>
            <person name="Van Pijkeren J.P."/>
        </authorList>
    </citation>
    <scope>NUCLEOTIDE SEQUENCE [LARGE SCALE GENOMIC DNA]</scope>
    <source>
        <strain evidence="2 5">Rat19</strain>
    </source>
</reference>
<reference evidence="3 4" key="1">
    <citation type="journal article" date="2018" name="J Appl Environ Microbiol">
        <title>The gut symbionts Lactobacillus reuteri R2lc and 2010 encode a polyketide synthase cluster that activates the mammalian aryl-hydrocarbon receptor.</title>
        <authorList>
            <person name="Ozcam M."/>
            <person name="Roos S."/>
            <person name="Van Pijkeren J.P."/>
        </authorList>
    </citation>
    <scope>NUCLEOTIDE SEQUENCE [LARGE SCALE GENOMIC DNA]</scope>
    <source>
        <strain evidence="3 4">R2lc</strain>
    </source>
</reference>
<feature type="transmembrane region" description="Helical" evidence="1">
    <location>
        <begin position="7"/>
        <end position="26"/>
    </location>
</feature>
<evidence type="ECO:0000313" key="5">
    <source>
        <dbReference type="Proteomes" id="UP000430985"/>
    </source>
</evidence>
<dbReference type="RefSeq" id="WP_113897365.1">
    <property type="nucleotide sequence ID" value="NZ_CP029613.1"/>
</dbReference>
<dbReference type="EMBL" id="PTLS01000050">
    <property type="protein sequence ID" value="RMX24461.1"/>
    <property type="molecule type" value="Genomic_DNA"/>
</dbReference>
<proteinExistence type="predicted"/>
<evidence type="ECO:0000313" key="3">
    <source>
        <dbReference type="EMBL" id="RMX24461.1"/>
    </source>
</evidence>
<dbReference type="Proteomes" id="UP000430985">
    <property type="component" value="Unassembled WGS sequence"/>
</dbReference>
<accession>A0A347TA67</accession>
<name>A0A347TA67_LIMRT</name>
<keyword evidence="1" id="KW-0812">Transmembrane</keyword>
<keyword evidence="1" id="KW-0472">Membrane</keyword>
<comment type="caution">
    <text evidence="3">The sequence shown here is derived from an EMBL/GenBank/DDBJ whole genome shotgun (WGS) entry which is preliminary data.</text>
</comment>
<feature type="transmembrane region" description="Helical" evidence="1">
    <location>
        <begin position="91"/>
        <end position="117"/>
    </location>
</feature>